<dbReference type="EMBL" id="JAENIO010000006">
    <property type="protein sequence ID" value="MBK1833158.1"/>
    <property type="molecule type" value="Genomic_DNA"/>
</dbReference>
<feature type="transmembrane region" description="Helical" evidence="3">
    <location>
        <begin position="1009"/>
        <end position="1038"/>
    </location>
</feature>
<dbReference type="Gene3D" id="3.40.1090.10">
    <property type="entry name" value="Cytosolic phospholipase A2 catalytic domain"/>
    <property type="match status" value="1"/>
</dbReference>
<dbReference type="InterPro" id="IPR016035">
    <property type="entry name" value="Acyl_Trfase/lysoPLipase"/>
</dbReference>
<dbReference type="SUPFAM" id="SSF51905">
    <property type="entry name" value="FAD/NAD(P)-binding domain"/>
    <property type="match status" value="1"/>
</dbReference>
<name>A0A934RPL5_9BACT</name>
<sequence length="1687" mass="187339">MSNNDSTAAEPSFDYIIVGSGAGGGPLAARLALAGRRVLLLEAGDNPTSEKSVAFPHAEAGEIHRAPGYHAASTEEREMSWQFSVRHFADDEQQAKDEKYNQLQKGFRDPADPEHIVSFPPREDWLDQAQDQERRGGIFYPRCASLGGCTSHHAMIVVAPNDRDWNEIADLTGDETWRAERMQGYFAKMERCLYRHRYRNFLASRLPLLVKLSEKAFRWLDPRSLLNRGGHGSDGWQPTSFIEPTLVENITKADKSFFNVLKTAVTSTLDHRGPALAMLKRALVRFNFATYLDPNDPDNRRQRPEGVYLIPTGIESEAGMKDGKPLLKGERVGVREFILNTQEKCPDRLEIRTGVHVERVLFREGDDGIPIACGVSYRKGKHQYDACTETKKGGKRVEVRARREVILSAGAFNTPQLLMLSGIGDRKVVAEARQRSANDRFAKDDFGFLTFVDQKEGEKKRERFVHLPGVGRNLQDRYEVSLVSEVAQDFTTLDGVSFAPGDPADPARKSYLENRSGLYATNGGAIAVLRKSPAAWRENRAEPDIFAFGAPAAFRGYYWGWSRELLRPTLGAAKEQRNLWSWIILKAYTHNEQGGVKLWNLDPARQPAICFDSFNHQFLKDAPQKGRDPRLTQRAAKQVEDDLEALTEAIAFFRQVNRNCGSSFRREIQPGSDLPDHSEELSLWAKSQAWGHHCSCTCRIGADKWQKDPDQLTDRHAVLDSQFRVHGVRGLRVVDASVFPRIPGYFIVAPVFMVSEKAADTILADEKREDFPAEFCRAEAQAIAERRRVARLPQAADTPANGLPADTLGLALSGGGVRSATFSLGFLQALAEKNLLRRVDYLSTVSGGGYAGGFLGRLFTRPQVTNAPPDSSEAADPVGKVQDLLRENHSAPISWLRSQADYILGGGSRNLMLHAAILWRNLFTVYFLLGSVAFLFSSLIAYLSLALPDTLAPASFTLGGETVNPSPLFFFPIFLLIAGVIPLSLGYWLTPGPQSYRPLSPLPLAATLVLLIASLFLLGTGQVLLGGLAFVILLLSWLGQELARVQSRAGSPPGTEWTDFQAGGADSILIRNRITAWLGTALTLFVATILIATLDTAARHYTCSFGDFLTTLGALLMTAPALSFLSHLANKVSSGPAQGMGWNLETTVKVLALPLLALLLFIVHVGTHSLLHCHRAWFLLIVLTAFGFALAFGYAFEVLNRSSFHKSYAARLIRTYLGATNARRVFGAGGSGGENIKLADGDDDLPFDQYHPEKAGGPLHLINVCINETVDNASDRSILDRKALPMALGPAGVSVGRKYFAQWAAPDPHRRWQKFFRRLHGHDGPERRHERNGKERNALKAIPLLGDPHNFHVLGTRQGEAANAEPLSLGTWMAISGAAFSTGMGRRTSPLLSLFFGLVNFRLGYWWDSGIWANERPNRYPENIFRKLSSLPVRLFKVQSLLLAEWRGRFHGASRWFWHLSDGGHFEVTGAYELVRRRVPYIILVDAGEDPKYRNNDLALLERRVRVDFGAQIQWVPQPQSAAFFGDSQEKAWNDIVTAANDMRPPDATTAPDSETLRESAHQARAHFGSWIDARYLGSLDQLTRDFKGNGPHAALARITYEHGPGDQDSPERQVSWLLLIKPSLNRELSGDILNYASNWPHFPQDSTLDQSFDSAQWESYRALGQQIGNRVLRDLNNGPEPATDHD</sequence>
<protein>
    <submittedName>
        <fullName evidence="5">GMC family oxidoreductase N-terminal domain-containing protein</fullName>
    </submittedName>
</protein>
<evidence type="ECO:0000259" key="4">
    <source>
        <dbReference type="PROSITE" id="PS00624"/>
    </source>
</evidence>
<dbReference type="InterPro" id="IPR012132">
    <property type="entry name" value="GMC_OxRdtase"/>
</dbReference>
<feature type="transmembrane region" description="Helical" evidence="3">
    <location>
        <begin position="923"/>
        <end position="947"/>
    </location>
</feature>
<keyword evidence="2" id="KW-0443">Lipid metabolism</keyword>
<evidence type="ECO:0000313" key="6">
    <source>
        <dbReference type="Proteomes" id="UP000604083"/>
    </source>
</evidence>
<dbReference type="Pfam" id="PF05199">
    <property type="entry name" value="GMC_oxred_C"/>
    <property type="match status" value="1"/>
</dbReference>
<dbReference type="Pfam" id="PF00732">
    <property type="entry name" value="GMC_oxred_N"/>
    <property type="match status" value="1"/>
</dbReference>
<dbReference type="PANTHER" id="PTHR11552">
    <property type="entry name" value="GLUCOSE-METHANOL-CHOLINE GMC OXIDOREDUCTASE"/>
    <property type="match status" value="1"/>
</dbReference>
<dbReference type="Proteomes" id="UP000604083">
    <property type="component" value="Unassembled WGS sequence"/>
</dbReference>
<dbReference type="GO" id="GO:0016614">
    <property type="term" value="F:oxidoreductase activity, acting on CH-OH group of donors"/>
    <property type="evidence" value="ECO:0007669"/>
    <property type="project" value="InterPro"/>
</dbReference>
<keyword evidence="6" id="KW-1185">Reference proteome</keyword>
<dbReference type="GO" id="GO:0006629">
    <property type="term" value="P:lipid metabolic process"/>
    <property type="evidence" value="ECO:0007669"/>
    <property type="project" value="UniProtKB-KW"/>
</dbReference>
<organism evidence="5 6">
    <name type="scientific">Roseibacillus ishigakijimensis</name>
    <dbReference type="NCBI Taxonomy" id="454146"/>
    <lineage>
        <taxon>Bacteria</taxon>
        <taxon>Pseudomonadati</taxon>
        <taxon>Verrucomicrobiota</taxon>
        <taxon>Verrucomicrobiia</taxon>
        <taxon>Verrucomicrobiales</taxon>
        <taxon>Verrucomicrobiaceae</taxon>
        <taxon>Roseibacillus</taxon>
    </lineage>
</organism>
<dbReference type="InterPro" id="IPR007867">
    <property type="entry name" value="GMC_OxRtase_C"/>
</dbReference>
<gene>
    <name evidence="5" type="ORF">JIN78_03710</name>
</gene>
<keyword evidence="3" id="KW-0472">Membrane</keyword>
<dbReference type="Gene3D" id="3.50.50.60">
    <property type="entry name" value="FAD/NAD(P)-binding domain"/>
    <property type="match status" value="2"/>
</dbReference>
<evidence type="ECO:0000256" key="1">
    <source>
        <dbReference type="ARBA" id="ARBA00010790"/>
    </source>
</evidence>
<comment type="similarity">
    <text evidence="1">Belongs to the GMC oxidoreductase family.</text>
</comment>
<dbReference type="InterPro" id="IPR036188">
    <property type="entry name" value="FAD/NAD-bd_sf"/>
</dbReference>
<evidence type="ECO:0000256" key="2">
    <source>
        <dbReference type="ARBA" id="ARBA00023098"/>
    </source>
</evidence>
<dbReference type="PANTHER" id="PTHR11552:SF213">
    <property type="entry name" value="DEHYDROGENASE, PUTATIVE-RELATED"/>
    <property type="match status" value="1"/>
</dbReference>
<keyword evidence="3" id="KW-0812">Transmembrane</keyword>
<dbReference type="Pfam" id="PF01734">
    <property type="entry name" value="Patatin"/>
    <property type="match status" value="1"/>
</dbReference>
<dbReference type="GO" id="GO:0050660">
    <property type="term" value="F:flavin adenine dinucleotide binding"/>
    <property type="evidence" value="ECO:0007669"/>
    <property type="project" value="InterPro"/>
</dbReference>
<accession>A0A934RPL5</accession>
<evidence type="ECO:0000313" key="5">
    <source>
        <dbReference type="EMBL" id="MBK1833158.1"/>
    </source>
</evidence>
<dbReference type="SUPFAM" id="SSF52151">
    <property type="entry name" value="FabD/lysophospholipase-like"/>
    <property type="match status" value="1"/>
</dbReference>
<dbReference type="InterPro" id="IPR002641">
    <property type="entry name" value="PNPLA_dom"/>
</dbReference>
<keyword evidence="3" id="KW-1133">Transmembrane helix</keyword>
<dbReference type="PROSITE" id="PS00624">
    <property type="entry name" value="GMC_OXRED_2"/>
    <property type="match status" value="1"/>
</dbReference>
<feature type="domain" description="Glucose-methanol-choline oxidoreductase N-terminal" evidence="4">
    <location>
        <begin position="410"/>
        <end position="424"/>
    </location>
</feature>
<feature type="transmembrane region" description="Helical" evidence="3">
    <location>
        <begin position="1177"/>
        <end position="1196"/>
    </location>
</feature>
<feature type="transmembrane region" description="Helical" evidence="3">
    <location>
        <begin position="1074"/>
        <end position="1093"/>
    </location>
</feature>
<comment type="caution">
    <text evidence="5">The sequence shown here is derived from an EMBL/GenBank/DDBJ whole genome shotgun (WGS) entry which is preliminary data.</text>
</comment>
<reference evidence="5" key="1">
    <citation type="submission" date="2021-01" db="EMBL/GenBank/DDBJ databases">
        <title>Modified the classification status of verrucomicrobia.</title>
        <authorList>
            <person name="Feng X."/>
        </authorList>
    </citation>
    <scope>NUCLEOTIDE SEQUENCE</scope>
    <source>
        <strain evidence="5">KCTC 12986</strain>
    </source>
</reference>
<feature type="transmembrane region" description="Helical" evidence="3">
    <location>
        <begin position="1150"/>
        <end position="1171"/>
    </location>
</feature>
<dbReference type="InterPro" id="IPR000172">
    <property type="entry name" value="GMC_OxRdtase_N"/>
</dbReference>
<dbReference type="RefSeq" id="WP_200390592.1">
    <property type="nucleotide sequence ID" value="NZ_JAENIO010000006.1"/>
</dbReference>
<feature type="transmembrane region" description="Helical" evidence="3">
    <location>
        <begin position="968"/>
        <end position="989"/>
    </location>
</feature>
<proteinExistence type="inferred from homology"/>
<evidence type="ECO:0000256" key="3">
    <source>
        <dbReference type="SAM" id="Phobius"/>
    </source>
</evidence>